<dbReference type="PANTHER" id="PTHR43298">
    <property type="entry name" value="MULTIDRUG RESISTANCE PROTEIN NORM-RELATED"/>
    <property type="match status" value="1"/>
</dbReference>
<reference evidence="14" key="1">
    <citation type="submission" date="2020-08" db="EMBL/GenBank/DDBJ databases">
        <title>Genome public.</title>
        <authorList>
            <person name="Liu C."/>
            <person name="Sun Q."/>
        </authorList>
    </citation>
    <scope>NUCLEOTIDE SEQUENCE</scope>
    <source>
        <strain evidence="14">NSJ-44</strain>
    </source>
</reference>
<evidence type="ECO:0000256" key="13">
    <source>
        <dbReference type="SAM" id="Phobius"/>
    </source>
</evidence>
<dbReference type="Proteomes" id="UP000654279">
    <property type="component" value="Unassembled WGS sequence"/>
</dbReference>
<feature type="transmembrane region" description="Helical" evidence="13">
    <location>
        <begin position="92"/>
        <end position="113"/>
    </location>
</feature>
<feature type="transmembrane region" description="Helical" evidence="13">
    <location>
        <begin position="133"/>
        <end position="154"/>
    </location>
</feature>
<comment type="function">
    <text evidence="1">Multidrug efflux pump.</text>
</comment>
<keyword evidence="10" id="KW-0406">Ion transport</keyword>
<keyword evidence="7" id="KW-1003">Cell membrane</keyword>
<dbReference type="Pfam" id="PF01554">
    <property type="entry name" value="MatE"/>
    <property type="match status" value="2"/>
</dbReference>
<evidence type="ECO:0000256" key="12">
    <source>
        <dbReference type="ARBA" id="ARBA00031636"/>
    </source>
</evidence>
<dbReference type="InterPro" id="IPR048279">
    <property type="entry name" value="MdtK-like"/>
</dbReference>
<evidence type="ECO:0000256" key="2">
    <source>
        <dbReference type="ARBA" id="ARBA00004651"/>
    </source>
</evidence>
<dbReference type="PIRSF" id="PIRSF006603">
    <property type="entry name" value="DinF"/>
    <property type="match status" value="1"/>
</dbReference>
<feature type="transmembrane region" description="Helical" evidence="13">
    <location>
        <begin position="412"/>
        <end position="434"/>
    </location>
</feature>
<dbReference type="PANTHER" id="PTHR43298:SF2">
    <property type="entry name" value="FMN_FAD EXPORTER YEEO-RELATED"/>
    <property type="match status" value="1"/>
</dbReference>
<comment type="caution">
    <text evidence="14">The sequence shown here is derived from an EMBL/GenBank/DDBJ whole genome shotgun (WGS) entry which is preliminary data.</text>
</comment>
<feature type="transmembrane region" description="Helical" evidence="13">
    <location>
        <begin position="385"/>
        <end position="406"/>
    </location>
</feature>
<dbReference type="InterPro" id="IPR050222">
    <property type="entry name" value="MATE_MdtK"/>
</dbReference>
<evidence type="ECO:0000256" key="11">
    <source>
        <dbReference type="ARBA" id="ARBA00023136"/>
    </source>
</evidence>
<evidence type="ECO:0000313" key="14">
    <source>
        <dbReference type="EMBL" id="MBC8529607.1"/>
    </source>
</evidence>
<keyword evidence="6" id="KW-0050">Antiport</keyword>
<feature type="transmembrane region" description="Helical" evidence="13">
    <location>
        <begin position="57"/>
        <end position="80"/>
    </location>
</feature>
<dbReference type="GO" id="GO:0015297">
    <property type="term" value="F:antiporter activity"/>
    <property type="evidence" value="ECO:0007669"/>
    <property type="project" value="UniProtKB-KW"/>
</dbReference>
<evidence type="ECO:0000256" key="7">
    <source>
        <dbReference type="ARBA" id="ARBA00022475"/>
    </source>
</evidence>
<dbReference type="EMBL" id="JACRSO010000003">
    <property type="protein sequence ID" value="MBC8529607.1"/>
    <property type="molecule type" value="Genomic_DNA"/>
</dbReference>
<accession>A0A926HJ77</accession>
<gene>
    <name evidence="14" type="ORF">H8699_09230</name>
</gene>
<comment type="subcellular location">
    <subcellularLocation>
        <location evidence="2">Cell membrane</location>
        <topology evidence="2">Multi-pass membrane protein</topology>
    </subcellularLocation>
</comment>
<evidence type="ECO:0000256" key="4">
    <source>
        <dbReference type="ARBA" id="ARBA00020268"/>
    </source>
</evidence>
<evidence type="ECO:0000256" key="9">
    <source>
        <dbReference type="ARBA" id="ARBA00022989"/>
    </source>
</evidence>
<dbReference type="NCBIfam" id="TIGR00797">
    <property type="entry name" value="matE"/>
    <property type="match status" value="1"/>
</dbReference>
<feature type="transmembrane region" description="Helical" evidence="13">
    <location>
        <begin position="166"/>
        <end position="186"/>
    </location>
</feature>
<evidence type="ECO:0000256" key="5">
    <source>
        <dbReference type="ARBA" id="ARBA00022448"/>
    </source>
</evidence>
<evidence type="ECO:0000313" key="15">
    <source>
        <dbReference type="Proteomes" id="UP000654279"/>
    </source>
</evidence>
<proteinExistence type="inferred from homology"/>
<feature type="transmembrane region" description="Helical" evidence="13">
    <location>
        <begin position="256"/>
        <end position="275"/>
    </location>
</feature>
<comment type="similarity">
    <text evidence="3">Belongs to the multi antimicrobial extrusion (MATE) (TC 2.A.66.1) family.</text>
</comment>
<evidence type="ECO:0000256" key="1">
    <source>
        <dbReference type="ARBA" id="ARBA00003408"/>
    </source>
</evidence>
<dbReference type="AlphaFoldDB" id="A0A926HJ77"/>
<organism evidence="14 15">
    <name type="scientific">Luoshenia tenuis</name>
    <dbReference type="NCBI Taxonomy" id="2763654"/>
    <lineage>
        <taxon>Bacteria</taxon>
        <taxon>Bacillati</taxon>
        <taxon>Bacillota</taxon>
        <taxon>Clostridia</taxon>
        <taxon>Christensenellales</taxon>
        <taxon>Christensenellaceae</taxon>
        <taxon>Luoshenia</taxon>
    </lineage>
</organism>
<keyword evidence="11 13" id="KW-0472">Membrane</keyword>
<feature type="transmembrane region" description="Helical" evidence="13">
    <location>
        <begin position="12"/>
        <end position="37"/>
    </location>
</feature>
<dbReference type="RefSeq" id="WP_249285424.1">
    <property type="nucleotide sequence ID" value="NZ_JACRSO010000003.1"/>
</dbReference>
<name>A0A926HJ77_9FIRM</name>
<evidence type="ECO:0000256" key="10">
    <source>
        <dbReference type="ARBA" id="ARBA00023065"/>
    </source>
</evidence>
<evidence type="ECO:0000256" key="3">
    <source>
        <dbReference type="ARBA" id="ARBA00010199"/>
    </source>
</evidence>
<feature type="transmembrane region" description="Helical" evidence="13">
    <location>
        <begin position="281"/>
        <end position="301"/>
    </location>
</feature>
<dbReference type="GO" id="GO:0006811">
    <property type="term" value="P:monoatomic ion transport"/>
    <property type="evidence" value="ECO:0007669"/>
    <property type="project" value="UniProtKB-KW"/>
</dbReference>
<dbReference type="GO" id="GO:0005886">
    <property type="term" value="C:plasma membrane"/>
    <property type="evidence" value="ECO:0007669"/>
    <property type="project" value="UniProtKB-SubCell"/>
</dbReference>
<keyword evidence="8 13" id="KW-0812">Transmembrane</keyword>
<keyword evidence="15" id="KW-1185">Reference proteome</keyword>
<keyword evidence="5" id="KW-0813">Transport</keyword>
<sequence>MQQERLFTPRQLRLLVLPLIVELALKLVVGMVDSVMVASAGEAAVSGVSLVDTVMQLVIYVFAAMASGGAVVAGQYLGSGNGEKARRAADELMWLNMALSLVIMLAVLLASRWIVGSLFGQIEAQVAYHASGYLFYVALSIPAIAIFEAGTAIYRTMGNARVTMKLSLLMNAINCAGNAALIYGLSMGAVGAAIATLAARWVAAVIVVGLLLNQKLELHLFKSLRHRFDLALSRQIMSVGVPGGVENGIFQLGKIVLLNLTATFGTSAITANAITQTLASIQVIPGSAISLAMVTIIARCVGAKDYAQARYYNKRLLMTAYISLAALSGAIYLCLPWILSLYHLSPATAQLTGDMVLWHTLGAALIWPLAFDLPSSLRAAGDVKFPMLISILSMWAFRFGGAYLLAYPLGMGAVGVWAAMALLDWGFRAVIYCLRWRGGKWQRMRVI</sequence>
<dbReference type="GO" id="GO:0042910">
    <property type="term" value="F:xenobiotic transmembrane transporter activity"/>
    <property type="evidence" value="ECO:0007669"/>
    <property type="project" value="InterPro"/>
</dbReference>
<feature type="transmembrane region" description="Helical" evidence="13">
    <location>
        <begin position="192"/>
        <end position="212"/>
    </location>
</feature>
<feature type="transmembrane region" description="Helical" evidence="13">
    <location>
        <begin position="321"/>
        <end position="344"/>
    </location>
</feature>
<feature type="transmembrane region" description="Helical" evidence="13">
    <location>
        <begin position="356"/>
        <end position="373"/>
    </location>
</feature>
<dbReference type="InterPro" id="IPR002528">
    <property type="entry name" value="MATE_fam"/>
</dbReference>
<keyword evidence="9 13" id="KW-1133">Transmembrane helix</keyword>
<evidence type="ECO:0000256" key="8">
    <source>
        <dbReference type="ARBA" id="ARBA00022692"/>
    </source>
</evidence>
<evidence type="ECO:0000256" key="6">
    <source>
        <dbReference type="ARBA" id="ARBA00022449"/>
    </source>
</evidence>
<protein>
    <recommendedName>
        <fullName evidence="4">Probable multidrug resistance protein NorM</fullName>
    </recommendedName>
    <alternativeName>
        <fullName evidence="12">Multidrug-efflux transporter</fullName>
    </alternativeName>
</protein>